<sequence>MNGIRYLRRREKLASRARVELRSVLRAWREGERVGGEESEDVFSGEDTGQSNGSESAAGSQKECLPPHGRATANSTCKGHRMVVSGSARTAVSHRSLRQPALGGLEGFAFLPILDGSGLDRKPGPREEGGAGAEAGPREGPAGRERWPAASPAPTCVSRSARA</sequence>
<protein>
    <submittedName>
        <fullName evidence="2">Uncharacterized protein</fullName>
    </submittedName>
</protein>
<feature type="region of interest" description="Disordered" evidence="1">
    <location>
        <begin position="30"/>
        <end position="75"/>
    </location>
</feature>
<organism evidence="2 3">
    <name type="scientific">Diceros bicornis minor</name>
    <name type="common">South-central black rhinoceros</name>
    <dbReference type="NCBI Taxonomy" id="77932"/>
    <lineage>
        <taxon>Eukaryota</taxon>
        <taxon>Metazoa</taxon>
        <taxon>Chordata</taxon>
        <taxon>Craniata</taxon>
        <taxon>Vertebrata</taxon>
        <taxon>Euteleostomi</taxon>
        <taxon>Mammalia</taxon>
        <taxon>Eutheria</taxon>
        <taxon>Laurasiatheria</taxon>
        <taxon>Perissodactyla</taxon>
        <taxon>Rhinocerotidae</taxon>
        <taxon>Diceros</taxon>
    </lineage>
</organism>
<name>A0A7J7FLC7_DICBM</name>
<feature type="region of interest" description="Disordered" evidence="1">
    <location>
        <begin position="114"/>
        <end position="163"/>
    </location>
</feature>
<accession>A0A7J7FLC7</accession>
<dbReference type="EMBL" id="JACDTQ010000370">
    <property type="protein sequence ID" value="KAF5928496.1"/>
    <property type="molecule type" value="Genomic_DNA"/>
</dbReference>
<evidence type="ECO:0000313" key="2">
    <source>
        <dbReference type="EMBL" id="KAF5928496.1"/>
    </source>
</evidence>
<evidence type="ECO:0000313" key="3">
    <source>
        <dbReference type="Proteomes" id="UP000551758"/>
    </source>
</evidence>
<evidence type="ECO:0000256" key="1">
    <source>
        <dbReference type="SAM" id="MobiDB-lite"/>
    </source>
</evidence>
<gene>
    <name evidence="2" type="ORF">HPG69_015102</name>
</gene>
<dbReference type="AlphaFoldDB" id="A0A7J7FLC7"/>
<keyword evidence="3" id="KW-1185">Reference proteome</keyword>
<dbReference type="Proteomes" id="UP000551758">
    <property type="component" value="Unassembled WGS sequence"/>
</dbReference>
<proteinExistence type="predicted"/>
<feature type="compositionally biased region" description="Polar residues" evidence="1">
    <location>
        <begin position="47"/>
        <end position="59"/>
    </location>
</feature>
<comment type="caution">
    <text evidence="2">The sequence shown here is derived from an EMBL/GenBank/DDBJ whole genome shotgun (WGS) entry which is preliminary data.</text>
</comment>
<reference evidence="2 3" key="1">
    <citation type="journal article" date="2020" name="Mol. Biol. Evol.">
        <title>Interspecific Gene Flow and the Evolution of Specialization in Black and White Rhinoceros.</title>
        <authorList>
            <person name="Moodley Y."/>
            <person name="Westbury M.V."/>
            <person name="Russo I.M."/>
            <person name="Gopalakrishnan S."/>
            <person name="Rakotoarivelo A."/>
            <person name="Olsen R.A."/>
            <person name="Prost S."/>
            <person name="Tunstall T."/>
            <person name="Ryder O.A."/>
            <person name="Dalen L."/>
            <person name="Bruford M.W."/>
        </authorList>
    </citation>
    <scope>NUCLEOTIDE SEQUENCE [LARGE SCALE GENOMIC DNA]</scope>
    <source>
        <strain evidence="2">SBR-YM</strain>
        <tissue evidence="2">Skin</tissue>
    </source>
</reference>
<feature type="compositionally biased region" description="Basic and acidic residues" evidence="1">
    <location>
        <begin position="118"/>
        <end position="129"/>
    </location>
</feature>